<feature type="non-terminal residue" evidence="3">
    <location>
        <position position="1"/>
    </location>
</feature>
<dbReference type="GO" id="GO:0045292">
    <property type="term" value="P:mRNA cis splicing, via spliceosome"/>
    <property type="evidence" value="ECO:0007669"/>
    <property type="project" value="InterPro"/>
</dbReference>
<dbReference type="SUPFAM" id="SSF51045">
    <property type="entry name" value="WW domain"/>
    <property type="match status" value="2"/>
</dbReference>
<feature type="non-terminal residue" evidence="3">
    <location>
        <position position="751"/>
    </location>
</feature>
<organism evidence="3 4">
    <name type="scientific">Clonostachys solani</name>
    <dbReference type="NCBI Taxonomy" id="160281"/>
    <lineage>
        <taxon>Eukaryota</taxon>
        <taxon>Fungi</taxon>
        <taxon>Dikarya</taxon>
        <taxon>Ascomycota</taxon>
        <taxon>Pezizomycotina</taxon>
        <taxon>Sordariomycetes</taxon>
        <taxon>Hypocreomycetidae</taxon>
        <taxon>Hypocreales</taxon>
        <taxon>Bionectriaceae</taxon>
        <taxon>Clonostachys</taxon>
    </lineage>
</organism>
<sequence>CIKPQPKSDQLASNSEPCRIWTYSPSNANKLPTRHPTSTVNSNTASIPGQGQYLANSRPSATKKPFAANSDCVCTLIPTCESFEFPNKRATAISNYEQCHRFNDTDNQLHTRNFYAASIPSNVSVYTCLICSTGQTQTHFCVWCYTSGSAATSHSHDKAFFVTDSDLPILLPANPEVSVNLWTIRRNVFGTIWYMYKATGQRTHVKPNPSAVLRSGGLPVGWAEHKSPEGRVYFFNGLTGASRWDKPIGSLPNGWKELQTPDMVRFYVNEALGLSTWDRPGEPPRPNRLPAQSPASKFLKPKSADAVKSASAMAAAASTRAVVGPKPAGGGMSKMFGKLGNARNIMKVAKLGMKLAEGDFEGAAESGLEGDEADDDEEELDEEQEEEEAEMVEVGSGEARVDDSLSQPTQTFQQTTYHEQPVVQQPVSNQTAYVQPTYEQQTYEQQAYEQSLYGQPVGNQALYGQPVYEQHVYEQPMPLVQQSGFEQSVAISQEQPALSPGQEGYPPGILQQNFQQQSQVLEHQVLYEQTATSPPLHSEQSMISEQADACLQSSYQQPIVPISSPEAYDQSCLPGGERPDFQPQEILAPVSILEEPVFMEQQQLPYPEGSTTAPLVEPAIITSGDMSQQSAIPMNFQGPLPPEPMGATCGPSEEPAPDQFQVYANPGSDMKTMPSVSVASQPDQLATVVSIRDFPSISATLKADVNLQELSAGPFHSSSLQALTPEPVITNEAGLPVDTHPISVTPTWIGL</sequence>
<dbReference type="Pfam" id="PF00397">
    <property type="entry name" value="WW"/>
    <property type="match status" value="1"/>
</dbReference>
<protein>
    <recommendedName>
        <fullName evidence="2">WW domain-containing protein</fullName>
    </recommendedName>
</protein>
<reference evidence="3 4" key="2">
    <citation type="submission" date="2021-10" db="EMBL/GenBank/DDBJ databases">
        <authorList>
            <person name="Piombo E."/>
        </authorList>
    </citation>
    <scope>NUCLEOTIDE SEQUENCE [LARGE SCALE GENOMIC DNA]</scope>
</reference>
<dbReference type="OrthoDB" id="2020426at2759"/>
<evidence type="ECO:0000313" key="4">
    <source>
        <dbReference type="Proteomes" id="UP000775872"/>
    </source>
</evidence>
<feature type="region of interest" description="Disordered" evidence="1">
    <location>
        <begin position="277"/>
        <end position="300"/>
    </location>
</feature>
<dbReference type="PANTHER" id="PTHR11864:SF0">
    <property type="entry name" value="PRP40 PRE-MRNA PROCESSING FACTOR 40 HOMOLOG A (YEAST)"/>
    <property type="match status" value="1"/>
</dbReference>
<dbReference type="Proteomes" id="UP000775872">
    <property type="component" value="Unassembled WGS sequence"/>
</dbReference>
<dbReference type="AlphaFoldDB" id="A0A9N9ZCJ0"/>
<dbReference type="SMART" id="SM00456">
    <property type="entry name" value="WW"/>
    <property type="match status" value="2"/>
</dbReference>
<dbReference type="GO" id="GO:0003723">
    <property type="term" value="F:RNA binding"/>
    <property type="evidence" value="ECO:0007669"/>
    <property type="project" value="TreeGrafter"/>
</dbReference>
<evidence type="ECO:0000259" key="2">
    <source>
        <dbReference type="PROSITE" id="PS50020"/>
    </source>
</evidence>
<dbReference type="EMBL" id="CABFOC020000045">
    <property type="protein sequence ID" value="CAH0053717.1"/>
    <property type="molecule type" value="Genomic_DNA"/>
</dbReference>
<feature type="compositionally biased region" description="Acidic residues" evidence="1">
    <location>
        <begin position="363"/>
        <end position="391"/>
    </location>
</feature>
<feature type="region of interest" description="Disordered" evidence="1">
    <location>
        <begin position="363"/>
        <end position="418"/>
    </location>
</feature>
<proteinExistence type="predicted"/>
<reference evidence="4" key="1">
    <citation type="submission" date="2019-06" db="EMBL/GenBank/DDBJ databases">
        <authorList>
            <person name="Broberg M."/>
        </authorList>
    </citation>
    <scope>NUCLEOTIDE SEQUENCE [LARGE SCALE GENOMIC DNA]</scope>
</reference>
<name>A0A9N9ZCJ0_9HYPO</name>
<dbReference type="InterPro" id="IPR036020">
    <property type="entry name" value="WW_dom_sf"/>
</dbReference>
<dbReference type="GO" id="GO:0071004">
    <property type="term" value="C:U2-type prespliceosome"/>
    <property type="evidence" value="ECO:0007669"/>
    <property type="project" value="TreeGrafter"/>
</dbReference>
<feature type="domain" description="WW" evidence="2">
    <location>
        <begin position="216"/>
        <end position="249"/>
    </location>
</feature>
<dbReference type="PROSITE" id="PS50020">
    <property type="entry name" value="WW_DOMAIN_2"/>
    <property type="match status" value="2"/>
</dbReference>
<dbReference type="PROSITE" id="PS01159">
    <property type="entry name" value="WW_DOMAIN_1"/>
    <property type="match status" value="2"/>
</dbReference>
<dbReference type="GO" id="GO:0005685">
    <property type="term" value="C:U1 snRNP"/>
    <property type="evidence" value="ECO:0007669"/>
    <property type="project" value="TreeGrafter"/>
</dbReference>
<feature type="compositionally biased region" description="Polar residues" evidence="1">
    <location>
        <begin position="404"/>
        <end position="418"/>
    </location>
</feature>
<comment type="caution">
    <text evidence="3">The sequence shown here is derived from an EMBL/GenBank/DDBJ whole genome shotgun (WGS) entry which is preliminary data.</text>
</comment>
<accession>A0A9N9ZCJ0</accession>
<feature type="region of interest" description="Disordered" evidence="1">
    <location>
        <begin position="29"/>
        <end position="48"/>
    </location>
</feature>
<evidence type="ECO:0000256" key="1">
    <source>
        <dbReference type="SAM" id="MobiDB-lite"/>
    </source>
</evidence>
<feature type="domain" description="WW" evidence="2">
    <location>
        <begin position="249"/>
        <end position="282"/>
    </location>
</feature>
<dbReference type="InterPro" id="IPR039726">
    <property type="entry name" value="Prp40-like"/>
</dbReference>
<dbReference type="Gene3D" id="2.20.70.10">
    <property type="match status" value="2"/>
</dbReference>
<dbReference type="PANTHER" id="PTHR11864">
    <property type="entry name" value="PRE-MRNA-PROCESSING PROTEIN PRP40"/>
    <property type="match status" value="1"/>
</dbReference>
<evidence type="ECO:0000313" key="3">
    <source>
        <dbReference type="EMBL" id="CAH0053717.1"/>
    </source>
</evidence>
<dbReference type="InterPro" id="IPR001202">
    <property type="entry name" value="WW_dom"/>
</dbReference>
<keyword evidence="4" id="KW-1185">Reference proteome</keyword>
<dbReference type="CDD" id="cd00201">
    <property type="entry name" value="WW"/>
    <property type="match status" value="2"/>
</dbReference>
<gene>
    <name evidence="3" type="ORF">CSOL1703_00005593</name>
</gene>